<organism evidence="2 3">
    <name type="scientific">Oryza sativa subsp. japonica</name>
    <name type="common">Rice</name>
    <dbReference type="NCBI Taxonomy" id="39947"/>
    <lineage>
        <taxon>Eukaryota</taxon>
        <taxon>Viridiplantae</taxon>
        <taxon>Streptophyta</taxon>
        <taxon>Embryophyta</taxon>
        <taxon>Tracheophyta</taxon>
        <taxon>Spermatophyta</taxon>
        <taxon>Magnoliopsida</taxon>
        <taxon>Liliopsida</taxon>
        <taxon>Poales</taxon>
        <taxon>Poaceae</taxon>
        <taxon>BOP clade</taxon>
        <taxon>Oryzoideae</taxon>
        <taxon>Oryzeae</taxon>
        <taxon>Oryzinae</taxon>
        <taxon>Oryza</taxon>
        <taxon>Oryza sativa</taxon>
    </lineage>
</organism>
<evidence type="ECO:0000313" key="3">
    <source>
        <dbReference type="Proteomes" id="UP000059680"/>
    </source>
</evidence>
<protein>
    <submittedName>
        <fullName evidence="2">Os01g0539300 protein</fullName>
    </submittedName>
</protein>
<feature type="compositionally biased region" description="Gly residues" evidence="1">
    <location>
        <begin position="130"/>
        <end position="148"/>
    </location>
</feature>
<feature type="compositionally biased region" description="Basic residues" evidence="1">
    <location>
        <begin position="149"/>
        <end position="159"/>
    </location>
</feature>
<reference evidence="3" key="1">
    <citation type="journal article" date="2005" name="Nature">
        <title>The map-based sequence of the rice genome.</title>
        <authorList>
            <consortium name="International rice genome sequencing project (IRGSP)"/>
            <person name="Matsumoto T."/>
            <person name="Wu J."/>
            <person name="Kanamori H."/>
            <person name="Katayose Y."/>
            <person name="Fujisawa M."/>
            <person name="Namiki N."/>
            <person name="Mizuno H."/>
            <person name="Yamamoto K."/>
            <person name="Antonio B.A."/>
            <person name="Baba T."/>
            <person name="Sakata K."/>
            <person name="Nagamura Y."/>
            <person name="Aoki H."/>
            <person name="Arikawa K."/>
            <person name="Arita K."/>
            <person name="Bito T."/>
            <person name="Chiden Y."/>
            <person name="Fujitsuka N."/>
            <person name="Fukunaka R."/>
            <person name="Hamada M."/>
            <person name="Harada C."/>
            <person name="Hayashi A."/>
            <person name="Hijishita S."/>
            <person name="Honda M."/>
            <person name="Hosokawa S."/>
            <person name="Ichikawa Y."/>
            <person name="Idonuma A."/>
            <person name="Iijima M."/>
            <person name="Ikeda M."/>
            <person name="Ikeno M."/>
            <person name="Ito K."/>
            <person name="Ito S."/>
            <person name="Ito T."/>
            <person name="Ito Y."/>
            <person name="Ito Y."/>
            <person name="Iwabuchi A."/>
            <person name="Kamiya K."/>
            <person name="Karasawa W."/>
            <person name="Kurita K."/>
            <person name="Katagiri S."/>
            <person name="Kikuta A."/>
            <person name="Kobayashi H."/>
            <person name="Kobayashi N."/>
            <person name="Machita K."/>
            <person name="Maehara T."/>
            <person name="Masukawa M."/>
            <person name="Mizubayashi T."/>
            <person name="Mukai Y."/>
            <person name="Nagasaki H."/>
            <person name="Nagata Y."/>
            <person name="Naito S."/>
            <person name="Nakashima M."/>
            <person name="Nakama Y."/>
            <person name="Nakamichi Y."/>
            <person name="Nakamura M."/>
            <person name="Meguro A."/>
            <person name="Negishi M."/>
            <person name="Ohta I."/>
            <person name="Ohta T."/>
            <person name="Okamoto M."/>
            <person name="Ono N."/>
            <person name="Saji S."/>
            <person name="Sakaguchi M."/>
            <person name="Sakai K."/>
            <person name="Shibata M."/>
            <person name="Shimokawa T."/>
            <person name="Song J."/>
            <person name="Takazaki Y."/>
            <person name="Terasawa K."/>
            <person name="Tsugane M."/>
            <person name="Tsuji K."/>
            <person name="Ueda S."/>
            <person name="Waki K."/>
            <person name="Yamagata H."/>
            <person name="Yamamoto M."/>
            <person name="Yamamoto S."/>
            <person name="Yamane H."/>
            <person name="Yoshiki S."/>
            <person name="Yoshihara R."/>
            <person name="Yukawa K."/>
            <person name="Zhong H."/>
            <person name="Yano M."/>
            <person name="Yuan Q."/>
            <person name="Ouyang S."/>
            <person name="Liu J."/>
            <person name="Jones K.M."/>
            <person name="Gansberger K."/>
            <person name="Moffat K."/>
            <person name="Hill J."/>
            <person name="Bera J."/>
            <person name="Fadrosh D."/>
            <person name="Jin S."/>
            <person name="Johri S."/>
            <person name="Kim M."/>
            <person name="Overton L."/>
            <person name="Reardon M."/>
            <person name="Tsitrin T."/>
            <person name="Vuong H."/>
            <person name="Weaver B."/>
            <person name="Ciecko A."/>
            <person name="Tallon L."/>
            <person name="Jackson J."/>
            <person name="Pai G."/>
            <person name="Aken S.V."/>
            <person name="Utterback T."/>
            <person name="Reidmuller S."/>
            <person name="Feldblyum T."/>
            <person name="Hsiao J."/>
            <person name="Zismann V."/>
            <person name="Iobst S."/>
            <person name="de Vazeille A.R."/>
            <person name="Buell C.R."/>
            <person name="Ying K."/>
            <person name="Li Y."/>
            <person name="Lu T."/>
            <person name="Huang Y."/>
            <person name="Zhao Q."/>
            <person name="Feng Q."/>
            <person name="Zhang L."/>
            <person name="Zhu J."/>
            <person name="Weng Q."/>
            <person name="Mu J."/>
            <person name="Lu Y."/>
            <person name="Fan D."/>
            <person name="Liu Y."/>
            <person name="Guan J."/>
            <person name="Zhang Y."/>
            <person name="Yu S."/>
            <person name="Liu X."/>
            <person name="Zhang Y."/>
            <person name="Hong G."/>
            <person name="Han B."/>
            <person name="Choisne N."/>
            <person name="Demange N."/>
            <person name="Orjeda G."/>
            <person name="Samain S."/>
            <person name="Cattolico L."/>
            <person name="Pelletier E."/>
            <person name="Couloux A."/>
            <person name="Segurens B."/>
            <person name="Wincker P."/>
            <person name="D'Hont A."/>
            <person name="Scarpelli C."/>
            <person name="Weissenbach J."/>
            <person name="Salanoubat M."/>
            <person name="Quetier F."/>
            <person name="Yu Y."/>
            <person name="Kim H.R."/>
            <person name="Rambo T."/>
            <person name="Currie J."/>
            <person name="Collura K."/>
            <person name="Luo M."/>
            <person name="Yang T."/>
            <person name="Ammiraju J.S.S."/>
            <person name="Engler F."/>
            <person name="Soderlund C."/>
            <person name="Wing R.A."/>
            <person name="Palmer L.E."/>
            <person name="de la Bastide M."/>
            <person name="Spiegel L."/>
            <person name="Nascimento L."/>
            <person name="Zutavern T."/>
            <person name="O'Shaughnessy A."/>
            <person name="Dike S."/>
            <person name="Dedhia N."/>
            <person name="Preston R."/>
            <person name="Balija V."/>
            <person name="McCombie W.R."/>
            <person name="Chow T."/>
            <person name="Chen H."/>
            <person name="Chung M."/>
            <person name="Chen C."/>
            <person name="Shaw J."/>
            <person name="Wu H."/>
            <person name="Hsiao K."/>
            <person name="Chao Y."/>
            <person name="Chu M."/>
            <person name="Cheng C."/>
            <person name="Hour A."/>
            <person name="Lee P."/>
            <person name="Lin S."/>
            <person name="Lin Y."/>
            <person name="Liou J."/>
            <person name="Liu S."/>
            <person name="Hsing Y."/>
            <person name="Raghuvanshi S."/>
            <person name="Mohanty A."/>
            <person name="Bharti A.K."/>
            <person name="Gaur A."/>
            <person name="Gupta V."/>
            <person name="Kumar D."/>
            <person name="Ravi V."/>
            <person name="Vij S."/>
            <person name="Kapur A."/>
            <person name="Khurana P."/>
            <person name="Khurana P."/>
            <person name="Khurana J.P."/>
            <person name="Tyagi A.K."/>
            <person name="Gaikwad K."/>
            <person name="Singh A."/>
            <person name="Dalal V."/>
            <person name="Srivastava S."/>
            <person name="Dixit A."/>
            <person name="Pal A.K."/>
            <person name="Ghazi I.A."/>
            <person name="Yadav M."/>
            <person name="Pandit A."/>
            <person name="Bhargava A."/>
            <person name="Sureshbabu K."/>
            <person name="Batra K."/>
            <person name="Sharma T.R."/>
            <person name="Mohapatra T."/>
            <person name="Singh N.K."/>
            <person name="Messing J."/>
            <person name="Nelson A.B."/>
            <person name="Fuks G."/>
            <person name="Kavchok S."/>
            <person name="Keizer G."/>
            <person name="Linton E."/>
            <person name="Llaca V."/>
            <person name="Song R."/>
            <person name="Tanyolac B."/>
            <person name="Young S."/>
            <person name="Ho-Il K."/>
            <person name="Hahn J.H."/>
            <person name="Sangsakoo G."/>
            <person name="Vanavichit A."/>
            <person name="de Mattos Luiz.A.T."/>
            <person name="Zimmer P.D."/>
            <person name="Malone G."/>
            <person name="Dellagostin O."/>
            <person name="de Oliveira A.C."/>
            <person name="Bevan M."/>
            <person name="Bancroft I."/>
            <person name="Minx P."/>
            <person name="Cordum H."/>
            <person name="Wilson R."/>
            <person name="Cheng Z."/>
            <person name="Jin W."/>
            <person name="Jiang J."/>
            <person name="Leong S.A."/>
            <person name="Iwama H."/>
            <person name="Gojobori T."/>
            <person name="Itoh T."/>
            <person name="Niimura Y."/>
            <person name="Fujii Y."/>
            <person name="Habara T."/>
            <person name="Sakai H."/>
            <person name="Sato Y."/>
            <person name="Wilson G."/>
            <person name="Kumar K."/>
            <person name="McCouch S."/>
            <person name="Juretic N."/>
            <person name="Hoen D."/>
            <person name="Wright S."/>
            <person name="Bruskiewich R."/>
            <person name="Bureau T."/>
            <person name="Miyao A."/>
            <person name="Hirochika H."/>
            <person name="Nishikawa T."/>
            <person name="Kadowaki K."/>
            <person name="Sugiura M."/>
            <person name="Burr B."/>
            <person name="Sasaki T."/>
        </authorList>
    </citation>
    <scope>NUCLEOTIDE SEQUENCE [LARGE SCALE GENOMIC DNA]</scope>
    <source>
        <strain evidence="3">cv. Nipponbare</strain>
    </source>
</reference>
<feature type="region of interest" description="Disordered" evidence="1">
    <location>
        <begin position="15"/>
        <end position="159"/>
    </location>
</feature>
<reference evidence="2 3" key="2">
    <citation type="journal article" date="2013" name="Plant Cell Physiol.">
        <title>Rice Annotation Project Database (RAP-DB): an integrative and interactive database for rice genomics.</title>
        <authorList>
            <person name="Sakai H."/>
            <person name="Lee S.S."/>
            <person name="Tanaka T."/>
            <person name="Numa H."/>
            <person name="Kim J."/>
            <person name="Kawahara Y."/>
            <person name="Wakimoto H."/>
            <person name="Yang C.C."/>
            <person name="Iwamoto M."/>
            <person name="Abe T."/>
            <person name="Yamada Y."/>
            <person name="Muto A."/>
            <person name="Inokuchi H."/>
            <person name="Ikemura T."/>
            <person name="Matsumoto T."/>
            <person name="Sasaki T."/>
            <person name="Itoh T."/>
        </authorList>
    </citation>
    <scope>NUCLEOTIDE SEQUENCE [LARGE SCALE GENOMIC DNA]</scope>
    <source>
        <strain evidence="3">cv. Nipponbare</strain>
    </source>
</reference>
<evidence type="ECO:0000256" key="1">
    <source>
        <dbReference type="SAM" id="MobiDB-lite"/>
    </source>
</evidence>
<accession>A0A0P0V3P4</accession>
<reference evidence="2 3" key="3">
    <citation type="journal article" date="2013" name="Rice">
        <title>Improvement of the Oryza sativa Nipponbare reference genome using next generation sequence and optical map data.</title>
        <authorList>
            <person name="Kawahara Y."/>
            <person name="de la Bastide M."/>
            <person name="Hamilton J.P."/>
            <person name="Kanamori H."/>
            <person name="McCombie W.R."/>
            <person name="Ouyang S."/>
            <person name="Schwartz D.C."/>
            <person name="Tanaka T."/>
            <person name="Wu J."/>
            <person name="Zhou S."/>
            <person name="Childs K.L."/>
            <person name="Davidson R.M."/>
            <person name="Lin H."/>
            <person name="Quesada-Ocampo L."/>
            <person name="Vaillancourt B."/>
            <person name="Sakai H."/>
            <person name="Lee S.S."/>
            <person name="Kim J."/>
            <person name="Numa H."/>
            <person name="Itoh T."/>
            <person name="Buell C.R."/>
            <person name="Matsumoto T."/>
        </authorList>
    </citation>
    <scope>NUCLEOTIDE SEQUENCE [LARGE SCALE GENOMIC DNA]</scope>
    <source>
        <strain evidence="3">cv. Nipponbare</strain>
    </source>
</reference>
<evidence type="ECO:0000313" key="2">
    <source>
        <dbReference type="EMBL" id="BAS72555.1"/>
    </source>
</evidence>
<dbReference type="EMBL" id="AP014957">
    <property type="protein sequence ID" value="BAS72555.1"/>
    <property type="molecule type" value="Genomic_DNA"/>
</dbReference>
<proteinExistence type="predicted"/>
<dbReference type="AlphaFoldDB" id="A0A0P0V3P4"/>
<dbReference type="InParanoid" id="A0A0P0V3P4"/>
<gene>
    <name evidence="2" type="ordered locus">Os01g0539300</name>
    <name evidence="2" type="ORF">OSNPB_010539300</name>
</gene>
<dbReference type="Proteomes" id="UP000059680">
    <property type="component" value="Chromosome 1"/>
</dbReference>
<dbReference type="PaxDb" id="39947-A0A0P0V3P4"/>
<name>A0A0P0V3P4_ORYSJ</name>
<sequence length="159" mass="15949">MVKMNQSMASYLAGATSDMTSTGSKGAGQGMKGTREELPSSDSDDREASLTCGRWTGAGAAVQADRPVWGRGEGVGSRRCKLSTVPHAVAEPSQGPLPRDLGALGPGASAAADLSLPSPATAEKEAGAPSGYGEGEAGALSGDGGGGGARRRLRRWPVH</sequence>
<keyword evidence="3" id="KW-1185">Reference proteome</keyword>
<feature type="compositionally biased region" description="Low complexity" evidence="1">
    <location>
        <begin position="100"/>
        <end position="120"/>
    </location>
</feature>